<evidence type="ECO:0000259" key="6">
    <source>
        <dbReference type="Pfam" id="PF04542"/>
    </source>
</evidence>
<dbReference type="NCBIfam" id="TIGR02937">
    <property type="entry name" value="sigma70-ECF"/>
    <property type="match status" value="1"/>
</dbReference>
<name>A0A1A9GP44_9ACTN</name>
<dbReference type="SUPFAM" id="SSF88659">
    <property type="entry name" value="Sigma3 and sigma4 domains of RNA polymerase sigma factors"/>
    <property type="match status" value="1"/>
</dbReference>
<keyword evidence="3" id="KW-0731">Sigma factor</keyword>
<dbReference type="InterPro" id="IPR013324">
    <property type="entry name" value="RNA_pol_sigma_r3/r4-like"/>
</dbReference>
<protein>
    <submittedName>
        <fullName evidence="7">RNA polymerase sigma factor</fullName>
    </submittedName>
</protein>
<feature type="domain" description="RNA polymerase sigma-70 region 2" evidence="6">
    <location>
        <begin position="39"/>
        <end position="105"/>
    </location>
</feature>
<evidence type="ECO:0000256" key="4">
    <source>
        <dbReference type="ARBA" id="ARBA00023125"/>
    </source>
</evidence>
<evidence type="ECO:0000256" key="5">
    <source>
        <dbReference type="ARBA" id="ARBA00023163"/>
    </source>
</evidence>
<dbReference type="AlphaFoldDB" id="A0A1A9GP44"/>
<dbReference type="GO" id="GO:0003677">
    <property type="term" value="F:DNA binding"/>
    <property type="evidence" value="ECO:0007669"/>
    <property type="project" value="UniProtKB-KW"/>
</dbReference>
<dbReference type="EMBL" id="CP015079">
    <property type="protein sequence ID" value="ANH39856.1"/>
    <property type="molecule type" value="Genomic_DNA"/>
</dbReference>
<reference evidence="7 8" key="1">
    <citation type="submission" date="2016-03" db="EMBL/GenBank/DDBJ databases">
        <title>Complete genome sequence of a soil Actinobacterium, Nocardioides dokdonensis FR1436.</title>
        <authorList>
            <person name="Kwon S.-K."/>
            <person name="Kim K."/>
            <person name="Kim J.F."/>
        </authorList>
    </citation>
    <scope>NUCLEOTIDE SEQUENCE [LARGE SCALE GENOMIC DNA]</scope>
    <source>
        <strain evidence="7 8">FR1436</strain>
    </source>
</reference>
<evidence type="ECO:0000313" key="7">
    <source>
        <dbReference type="EMBL" id="ANH39856.1"/>
    </source>
</evidence>
<dbReference type="InterPro" id="IPR036388">
    <property type="entry name" value="WH-like_DNA-bd_sf"/>
</dbReference>
<evidence type="ECO:0000256" key="1">
    <source>
        <dbReference type="ARBA" id="ARBA00010641"/>
    </source>
</evidence>
<keyword evidence="4" id="KW-0238">DNA-binding</keyword>
<dbReference type="PANTHER" id="PTHR43133:SF8">
    <property type="entry name" value="RNA POLYMERASE SIGMA FACTOR HI_1459-RELATED"/>
    <property type="match status" value="1"/>
</dbReference>
<dbReference type="InterPro" id="IPR007627">
    <property type="entry name" value="RNA_pol_sigma70_r2"/>
</dbReference>
<keyword evidence="8" id="KW-1185">Reference proteome</keyword>
<dbReference type="PANTHER" id="PTHR43133">
    <property type="entry name" value="RNA POLYMERASE ECF-TYPE SIGMA FACTO"/>
    <property type="match status" value="1"/>
</dbReference>
<proteinExistence type="inferred from homology"/>
<gene>
    <name evidence="7" type="ORF">I601_3450</name>
</gene>
<dbReference type="KEGG" id="ndk:I601_3450"/>
<dbReference type="Pfam" id="PF04542">
    <property type="entry name" value="Sigma70_r2"/>
    <property type="match status" value="1"/>
</dbReference>
<dbReference type="OrthoDB" id="265863at2"/>
<dbReference type="Proteomes" id="UP000077868">
    <property type="component" value="Chromosome"/>
</dbReference>
<evidence type="ECO:0000313" key="8">
    <source>
        <dbReference type="Proteomes" id="UP000077868"/>
    </source>
</evidence>
<sequence>MTELATPSDPSGDHGRTLTSDAELLHRIRAGHTESWDVLIDRYQGLVYSVALRSGLDPEDAVDVAQTAFLTLLESQDSLRDEERLVGWLVTITRRQAWRVRERRHRERPAAQPLALEPDEPLDSGGLLEWEQLTVLHTAVEQLGSPCRELIRALYFDARQPTYTQIARTLGRSVGGIGPLRGRCLATLRQTMEEAS</sequence>
<dbReference type="InterPro" id="IPR013325">
    <property type="entry name" value="RNA_pol_sigma_r2"/>
</dbReference>
<accession>A0A1A9GP44</accession>
<dbReference type="Gene3D" id="1.10.10.10">
    <property type="entry name" value="Winged helix-like DNA-binding domain superfamily/Winged helix DNA-binding domain"/>
    <property type="match status" value="1"/>
</dbReference>
<dbReference type="InterPro" id="IPR014284">
    <property type="entry name" value="RNA_pol_sigma-70_dom"/>
</dbReference>
<keyword evidence="5" id="KW-0804">Transcription</keyword>
<dbReference type="GO" id="GO:0016987">
    <property type="term" value="F:sigma factor activity"/>
    <property type="evidence" value="ECO:0007669"/>
    <property type="project" value="UniProtKB-KW"/>
</dbReference>
<evidence type="ECO:0000256" key="3">
    <source>
        <dbReference type="ARBA" id="ARBA00023082"/>
    </source>
</evidence>
<keyword evidence="2" id="KW-0805">Transcription regulation</keyword>
<dbReference type="Gene3D" id="1.10.1740.10">
    <property type="match status" value="1"/>
</dbReference>
<organism evidence="7 8">
    <name type="scientific">Nocardioides dokdonensis FR1436</name>
    <dbReference type="NCBI Taxonomy" id="1300347"/>
    <lineage>
        <taxon>Bacteria</taxon>
        <taxon>Bacillati</taxon>
        <taxon>Actinomycetota</taxon>
        <taxon>Actinomycetes</taxon>
        <taxon>Propionibacteriales</taxon>
        <taxon>Nocardioidaceae</taxon>
        <taxon>Nocardioides</taxon>
    </lineage>
</organism>
<dbReference type="SUPFAM" id="SSF88946">
    <property type="entry name" value="Sigma2 domain of RNA polymerase sigma factors"/>
    <property type="match status" value="1"/>
</dbReference>
<dbReference type="STRING" id="1300347.I601_3450"/>
<dbReference type="PATRIC" id="fig|1300347.3.peg.3458"/>
<dbReference type="InterPro" id="IPR039425">
    <property type="entry name" value="RNA_pol_sigma-70-like"/>
</dbReference>
<dbReference type="RefSeq" id="WP_084527753.1">
    <property type="nucleotide sequence ID" value="NZ_CP015079.1"/>
</dbReference>
<evidence type="ECO:0000256" key="2">
    <source>
        <dbReference type="ARBA" id="ARBA00023015"/>
    </source>
</evidence>
<comment type="similarity">
    <text evidence="1">Belongs to the sigma-70 factor family. ECF subfamily.</text>
</comment>
<dbReference type="GO" id="GO:0006352">
    <property type="term" value="P:DNA-templated transcription initiation"/>
    <property type="evidence" value="ECO:0007669"/>
    <property type="project" value="InterPro"/>
</dbReference>